<accession>A0A4R8UF52</accession>
<protein>
    <submittedName>
        <fullName evidence="7">TetR/AcrR family transcriptional regulator</fullName>
    </submittedName>
</protein>
<dbReference type="InterPro" id="IPR001647">
    <property type="entry name" value="HTH_TetR"/>
</dbReference>
<keyword evidence="8" id="KW-1185">Reference proteome</keyword>
<dbReference type="GO" id="GO:0000976">
    <property type="term" value="F:transcription cis-regulatory region binding"/>
    <property type="evidence" value="ECO:0007669"/>
    <property type="project" value="TreeGrafter"/>
</dbReference>
<dbReference type="EMBL" id="SOEZ01000044">
    <property type="protein sequence ID" value="TFB51101.1"/>
    <property type="molecule type" value="Genomic_DNA"/>
</dbReference>
<evidence type="ECO:0000313" key="8">
    <source>
        <dbReference type="Proteomes" id="UP000297866"/>
    </source>
</evidence>
<dbReference type="AlphaFoldDB" id="A0A4R8UF52"/>
<dbReference type="InterPro" id="IPR039538">
    <property type="entry name" value="BetI_C"/>
</dbReference>
<proteinExistence type="predicted"/>
<evidence type="ECO:0000256" key="4">
    <source>
        <dbReference type="ARBA" id="ARBA00023163"/>
    </source>
</evidence>
<keyword evidence="3 5" id="KW-0238">DNA-binding</keyword>
<dbReference type="SUPFAM" id="SSF46689">
    <property type="entry name" value="Homeodomain-like"/>
    <property type="match status" value="1"/>
</dbReference>
<gene>
    <name evidence="7" type="ORF">E3O23_09040</name>
</gene>
<organism evidence="7 8">
    <name type="scientific">Cryobacterium tagatosivorans</name>
    <dbReference type="NCBI Taxonomy" id="1259199"/>
    <lineage>
        <taxon>Bacteria</taxon>
        <taxon>Bacillati</taxon>
        <taxon>Actinomycetota</taxon>
        <taxon>Actinomycetes</taxon>
        <taxon>Micrococcales</taxon>
        <taxon>Microbacteriaceae</taxon>
        <taxon>Cryobacterium</taxon>
    </lineage>
</organism>
<dbReference type="Pfam" id="PF13977">
    <property type="entry name" value="TetR_C_6"/>
    <property type="match status" value="1"/>
</dbReference>
<feature type="domain" description="HTH tetR-type" evidence="6">
    <location>
        <begin position="1"/>
        <end position="37"/>
    </location>
</feature>
<name>A0A4R8UF52_9MICO</name>
<evidence type="ECO:0000313" key="7">
    <source>
        <dbReference type="EMBL" id="TFB51101.1"/>
    </source>
</evidence>
<evidence type="ECO:0000256" key="5">
    <source>
        <dbReference type="PROSITE-ProRule" id="PRU00335"/>
    </source>
</evidence>
<dbReference type="Pfam" id="PF00440">
    <property type="entry name" value="TetR_N"/>
    <property type="match status" value="1"/>
</dbReference>
<evidence type="ECO:0000256" key="1">
    <source>
        <dbReference type="ARBA" id="ARBA00022491"/>
    </source>
</evidence>
<dbReference type="Gene3D" id="1.10.357.10">
    <property type="entry name" value="Tetracycline Repressor, domain 2"/>
    <property type="match status" value="1"/>
</dbReference>
<evidence type="ECO:0000256" key="3">
    <source>
        <dbReference type="ARBA" id="ARBA00023125"/>
    </source>
</evidence>
<comment type="caution">
    <text evidence="7">The sequence shown here is derived from an EMBL/GenBank/DDBJ whole genome shotgun (WGS) entry which is preliminary data.</text>
</comment>
<dbReference type="GO" id="GO:0003700">
    <property type="term" value="F:DNA-binding transcription factor activity"/>
    <property type="evidence" value="ECO:0007669"/>
    <property type="project" value="TreeGrafter"/>
</dbReference>
<comment type="caution">
    <text evidence="5">Lacks conserved residue(s) required for the propagation of feature annotation.</text>
</comment>
<dbReference type="InterPro" id="IPR050109">
    <property type="entry name" value="HTH-type_TetR-like_transc_reg"/>
</dbReference>
<dbReference type="Proteomes" id="UP000297866">
    <property type="component" value="Unassembled WGS sequence"/>
</dbReference>
<dbReference type="PANTHER" id="PTHR30055">
    <property type="entry name" value="HTH-TYPE TRANSCRIPTIONAL REGULATOR RUTR"/>
    <property type="match status" value="1"/>
</dbReference>
<dbReference type="PROSITE" id="PS50977">
    <property type="entry name" value="HTH_TETR_2"/>
    <property type="match status" value="1"/>
</dbReference>
<dbReference type="InterPro" id="IPR036271">
    <property type="entry name" value="Tet_transcr_reg_TetR-rel_C_sf"/>
</dbReference>
<dbReference type="PANTHER" id="PTHR30055:SF226">
    <property type="entry name" value="HTH-TYPE TRANSCRIPTIONAL REGULATOR PKSA"/>
    <property type="match status" value="1"/>
</dbReference>
<dbReference type="InterPro" id="IPR009057">
    <property type="entry name" value="Homeodomain-like_sf"/>
</dbReference>
<keyword evidence="2" id="KW-0805">Transcription regulation</keyword>
<keyword evidence="1" id="KW-0678">Repressor</keyword>
<sequence>MAEIAENVGLTQAGLLYHFPSKASLLLAVLEERERRNDEAENRWIEAGNDYISAFLHTLQTNERSPSLVQLFAVLSAEGIAATHPSHDWWVSRYERLVGNATAGLSGVVDPSRLPAGVTTETVARWLIAMSDGLRIQWLLSPGSLNRHHTVAQFAALLEPYLKPSVDGSSTTDPET</sequence>
<dbReference type="SUPFAM" id="SSF48498">
    <property type="entry name" value="Tetracyclin repressor-like, C-terminal domain"/>
    <property type="match status" value="1"/>
</dbReference>
<evidence type="ECO:0000256" key="2">
    <source>
        <dbReference type="ARBA" id="ARBA00023015"/>
    </source>
</evidence>
<evidence type="ECO:0000259" key="6">
    <source>
        <dbReference type="PROSITE" id="PS50977"/>
    </source>
</evidence>
<reference evidence="7 8" key="1">
    <citation type="submission" date="2019-03" db="EMBL/GenBank/DDBJ databases">
        <title>Genomics of glacier-inhabiting Cryobacterium strains.</title>
        <authorList>
            <person name="Liu Q."/>
            <person name="Xin Y.-H."/>
        </authorList>
    </citation>
    <scope>NUCLEOTIDE SEQUENCE [LARGE SCALE GENOMIC DNA]</scope>
    <source>
        <strain evidence="7 8">Sr47</strain>
    </source>
</reference>
<keyword evidence="4" id="KW-0804">Transcription</keyword>
<dbReference type="OrthoDB" id="7505659at2"/>